<feature type="signal peptide" evidence="1">
    <location>
        <begin position="1"/>
        <end position="21"/>
    </location>
</feature>
<comment type="caution">
    <text evidence="2">The sequence shown here is derived from an EMBL/GenBank/DDBJ whole genome shotgun (WGS) entry which is preliminary data.</text>
</comment>
<reference evidence="2" key="1">
    <citation type="journal article" date="2021" name="Genome Biol. Evol.">
        <title>The assembled and annotated genome of the fairy-ring fungus Marasmius oreades.</title>
        <authorList>
            <person name="Hiltunen M."/>
            <person name="Ament-Velasquez S.L."/>
            <person name="Johannesson H."/>
        </authorList>
    </citation>
    <scope>NUCLEOTIDE SEQUENCE</scope>
    <source>
        <strain evidence="2">03SP1</strain>
    </source>
</reference>
<evidence type="ECO:0000313" key="2">
    <source>
        <dbReference type="EMBL" id="KAG7094329.1"/>
    </source>
</evidence>
<feature type="chain" id="PRO_5040293725" evidence="1">
    <location>
        <begin position="22"/>
        <end position="53"/>
    </location>
</feature>
<dbReference type="AlphaFoldDB" id="A0A9P7S2K4"/>
<dbReference type="EMBL" id="CM032184">
    <property type="protein sequence ID" value="KAG7094329.1"/>
    <property type="molecule type" value="Genomic_DNA"/>
</dbReference>
<name>A0A9P7S2K4_9AGAR</name>
<keyword evidence="3" id="KW-1185">Reference proteome</keyword>
<evidence type="ECO:0000256" key="1">
    <source>
        <dbReference type="SAM" id="SignalP"/>
    </source>
</evidence>
<dbReference type="RefSeq" id="XP_043010799.1">
    <property type="nucleotide sequence ID" value="XM_043152712.1"/>
</dbReference>
<sequence>MQFKASILLIVVACGTLSVMAAGLPPSEDATPTNDLIFPPLCTFPVIGVVPCP</sequence>
<dbReference type="GeneID" id="66077004"/>
<keyword evidence="1" id="KW-0732">Signal</keyword>
<organism evidence="2 3">
    <name type="scientific">Marasmius oreades</name>
    <name type="common">fairy-ring Marasmius</name>
    <dbReference type="NCBI Taxonomy" id="181124"/>
    <lineage>
        <taxon>Eukaryota</taxon>
        <taxon>Fungi</taxon>
        <taxon>Dikarya</taxon>
        <taxon>Basidiomycota</taxon>
        <taxon>Agaricomycotina</taxon>
        <taxon>Agaricomycetes</taxon>
        <taxon>Agaricomycetidae</taxon>
        <taxon>Agaricales</taxon>
        <taxon>Marasmiineae</taxon>
        <taxon>Marasmiaceae</taxon>
        <taxon>Marasmius</taxon>
    </lineage>
</organism>
<accession>A0A9P7S2K4</accession>
<dbReference type="Proteomes" id="UP001049176">
    <property type="component" value="Chromosome 4"/>
</dbReference>
<dbReference type="KEGG" id="more:E1B28_007928"/>
<protein>
    <submittedName>
        <fullName evidence="2">Uncharacterized protein</fullName>
    </submittedName>
</protein>
<dbReference type="OrthoDB" id="3633556at2759"/>
<evidence type="ECO:0000313" key="3">
    <source>
        <dbReference type="Proteomes" id="UP001049176"/>
    </source>
</evidence>
<proteinExistence type="predicted"/>
<gene>
    <name evidence="2" type="ORF">E1B28_007928</name>
</gene>